<reference evidence="9 10" key="1">
    <citation type="submission" date="2016-10" db="EMBL/GenBank/DDBJ databases">
        <authorList>
            <person name="Varghese N."/>
            <person name="Submissions S."/>
        </authorList>
    </citation>
    <scope>NUCLEOTIDE SEQUENCE [LARGE SCALE GENOMIC DNA]</scope>
    <source>
        <strain evidence="9 10">IBRC-M10081</strain>
    </source>
</reference>
<feature type="transmembrane region" description="Helical" evidence="7">
    <location>
        <begin position="154"/>
        <end position="171"/>
    </location>
</feature>
<organism evidence="9 10">
    <name type="scientific">Aliicoccus persicus</name>
    <dbReference type="NCBI Taxonomy" id="930138"/>
    <lineage>
        <taxon>Bacteria</taxon>
        <taxon>Bacillati</taxon>
        <taxon>Bacillota</taxon>
        <taxon>Bacilli</taxon>
        <taxon>Bacillales</taxon>
        <taxon>Staphylococcaceae</taxon>
        <taxon>Aliicoccus</taxon>
    </lineage>
</organism>
<accession>A0A662Z330</accession>
<keyword evidence="4 7" id="KW-1133">Transmembrane helix</keyword>
<feature type="transmembrane region" description="Helical" evidence="7">
    <location>
        <begin position="209"/>
        <end position="228"/>
    </location>
</feature>
<sequence length="263" mass="28788">MNEVEVVEVPRAEEEYSESFVRSVFFVSINAGKVLLESGAETYRIEDTMTRIASAYGIANTQVFVTPTVIIFSINDYSLTQTVRIDERFNNLARVIEINGLSREISNGLPIKKAIERLETIHETPSLPLWIMIIAAGLASAMFLIMFNGVPSDMLIAFIGGAGALLINESMLRYTRIKFFTEFFASFYVAITATIYIAIGFSLTEMLNTIIIASVMPLVPGVLITNAVREMIRGHLMAGATKGIEAMLTAVAIGVGVGVVFII</sequence>
<dbReference type="Proteomes" id="UP000243605">
    <property type="component" value="Unassembled WGS sequence"/>
</dbReference>
<feature type="transmembrane region" description="Helical" evidence="7">
    <location>
        <begin position="240"/>
        <end position="262"/>
    </location>
</feature>
<dbReference type="GO" id="GO:0015744">
    <property type="term" value="P:succinate transport"/>
    <property type="evidence" value="ECO:0007669"/>
    <property type="project" value="TreeGrafter"/>
</dbReference>
<evidence type="ECO:0000256" key="2">
    <source>
        <dbReference type="ARBA" id="ARBA00022475"/>
    </source>
</evidence>
<keyword evidence="3 7" id="KW-0812">Transmembrane</keyword>
<dbReference type="RefSeq" id="WP_091474803.1">
    <property type="nucleotide sequence ID" value="NZ_FOIT01000003.1"/>
</dbReference>
<feature type="transmembrane region" description="Helical" evidence="7">
    <location>
        <begin position="127"/>
        <end position="148"/>
    </location>
</feature>
<evidence type="ECO:0000256" key="3">
    <source>
        <dbReference type="ARBA" id="ARBA00022692"/>
    </source>
</evidence>
<feature type="domain" description="Threonine/serine exporter-like N-terminal" evidence="8">
    <location>
        <begin position="29"/>
        <end position="261"/>
    </location>
</feature>
<gene>
    <name evidence="9" type="ORF">SAMN05192557_1190</name>
</gene>
<evidence type="ECO:0000256" key="7">
    <source>
        <dbReference type="SAM" id="Phobius"/>
    </source>
</evidence>
<proteinExistence type="inferred from homology"/>
<evidence type="ECO:0000256" key="1">
    <source>
        <dbReference type="ARBA" id="ARBA00004651"/>
    </source>
</evidence>
<dbReference type="GO" id="GO:0005886">
    <property type="term" value="C:plasma membrane"/>
    <property type="evidence" value="ECO:0007669"/>
    <property type="project" value="UniProtKB-SubCell"/>
</dbReference>
<dbReference type="AlphaFoldDB" id="A0A662Z330"/>
<dbReference type="PANTHER" id="PTHR34390:SF2">
    <property type="entry name" value="SUCCINATE TRANSPORTER SUBUNIT YJJP-RELATED"/>
    <property type="match status" value="1"/>
</dbReference>
<evidence type="ECO:0000256" key="4">
    <source>
        <dbReference type="ARBA" id="ARBA00022989"/>
    </source>
</evidence>
<dbReference type="InterPro" id="IPR050539">
    <property type="entry name" value="ThrE_Dicarb/AminoAcid_Exp"/>
</dbReference>
<keyword evidence="2" id="KW-1003">Cell membrane</keyword>
<dbReference type="InterPro" id="IPR010619">
    <property type="entry name" value="ThrE-like_N"/>
</dbReference>
<protein>
    <submittedName>
        <fullName evidence="9">Uncharacterized membrane protein YjjP, DUF1212 family</fullName>
    </submittedName>
</protein>
<evidence type="ECO:0000313" key="9">
    <source>
        <dbReference type="EMBL" id="SEW00805.1"/>
    </source>
</evidence>
<dbReference type="GO" id="GO:0022857">
    <property type="term" value="F:transmembrane transporter activity"/>
    <property type="evidence" value="ECO:0007669"/>
    <property type="project" value="InterPro"/>
</dbReference>
<feature type="transmembrane region" description="Helical" evidence="7">
    <location>
        <begin position="183"/>
        <end position="203"/>
    </location>
</feature>
<dbReference type="Pfam" id="PF06738">
    <property type="entry name" value="ThrE"/>
    <property type="match status" value="1"/>
</dbReference>
<dbReference type="EMBL" id="FOIT01000003">
    <property type="protein sequence ID" value="SEW00805.1"/>
    <property type="molecule type" value="Genomic_DNA"/>
</dbReference>
<evidence type="ECO:0000259" key="8">
    <source>
        <dbReference type="Pfam" id="PF06738"/>
    </source>
</evidence>
<dbReference type="OrthoDB" id="9813917at2"/>
<evidence type="ECO:0000256" key="5">
    <source>
        <dbReference type="ARBA" id="ARBA00023136"/>
    </source>
</evidence>
<keyword evidence="10" id="KW-1185">Reference proteome</keyword>
<evidence type="ECO:0000313" key="10">
    <source>
        <dbReference type="Proteomes" id="UP000243605"/>
    </source>
</evidence>
<name>A0A662Z330_9STAP</name>
<comment type="subcellular location">
    <subcellularLocation>
        <location evidence="1">Cell membrane</location>
        <topology evidence="1">Multi-pass membrane protein</topology>
    </subcellularLocation>
</comment>
<dbReference type="PANTHER" id="PTHR34390">
    <property type="entry name" value="UPF0442 PROTEIN YJJB-RELATED"/>
    <property type="match status" value="1"/>
</dbReference>
<evidence type="ECO:0000256" key="6">
    <source>
        <dbReference type="ARBA" id="ARBA00034125"/>
    </source>
</evidence>
<keyword evidence="5 7" id="KW-0472">Membrane</keyword>
<comment type="similarity">
    <text evidence="6">Belongs to the ThrE exporter (TC 2.A.79) family.</text>
</comment>